<dbReference type="Pfam" id="PF00441">
    <property type="entry name" value="Acyl-CoA_dh_1"/>
    <property type="match status" value="1"/>
</dbReference>
<dbReference type="EMBL" id="WSSB01000009">
    <property type="protein sequence ID" value="MXR37499.1"/>
    <property type="molecule type" value="Genomic_DNA"/>
</dbReference>
<dbReference type="PANTHER" id="PTHR43884:SF20">
    <property type="entry name" value="ACYL-COA DEHYDROGENASE FADE28"/>
    <property type="match status" value="1"/>
</dbReference>
<dbReference type="InterPro" id="IPR009100">
    <property type="entry name" value="AcylCoA_DH/oxidase_NM_dom_sf"/>
</dbReference>
<keyword evidence="9" id="KW-1185">Reference proteome</keyword>
<name>A0A845BML5_9NEIS</name>
<sequence length="374" mass="39800">MTLILGEEQRMLQDSAADFFASRLPLAANRALRDLGLTHDTQAWHEMDELGWSGIALPEELGGLAFPLSGIALIQAQAGRTLAATPLLSSNILCAGTLALCASDAQQRDWLPGLASGKLRAALALDEGPRHDPVRITLAAHRVGDNWLLDGAKAMVMDGTLADTLLVAATLDGETALFILPADSAGITRTPLALIDSRDAARFAFEQVAVAADGLLARGNAAEQVLATVLNRARICLAAEMQAISRVLFDTTLDYLKQRQQYGVLLGSFQALQHRMARLFTELELAESCVAAALSALDGDGDLALLAALAKGKTGEVALKIANEAVQLHGGIGVTDELDIGLYLKRIRVAEAQCGDHIFQRTRYAHLIQLAEAL</sequence>
<evidence type="ECO:0000313" key="8">
    <source>
        <dbReference type="EMBL" id="MXR37499.1"/>
    </source>
</evidence>
<keyword evidence="4" id="KW-0274">FAD</keyword>
<dbReference type="Gene3D" id="1.10.540.10">
    <property type="entry name" value="Acyl-CoA dehydrogenase/oxidase, N-terminal domain"/>
    <property type="match status" value="1"/>
</dbReference>
<reference evidence="8 9" key="1">
    <citation type="submission" date="2019-12" db="EMBL/GenBank/DDBJ databases">
        <title>Neisseriaceae gen. nov. sp. Genome sequencing and assembly.</title>
        <authorList>
            <person name="Liu Z."/>
            <person name="Li A."/>
        </authorList>
    </citation>
    <scope>NUCLEOTIDE SEQUENCE [LARGE SCALE GENOMIC DNA]</scope>
    <source>
        <strain evidence="8 9">B2N2-7</strain>
    </source>
</reference>
<dbReference type="Pfam" id="PF02771">
    <property type="entry name" value="Acyl-CoA_dh_N"/>
    <property type="match status" value="1"/>
</dbReference>
<dbReference type="InterPro" id="IPR046373">
    <property type="entry name" value="Acyl-CoA_Oxase/DH_mid-dom_sf"/>
</dbReference>
<evidence type="ECO:0000259" key="6">
    <source>
        <dbReference type="Pfam" id="PF00441"/>
    </source>
</evidence>
<dbReference type="InterPro" id="IPR037069">
    <property type="entry name" value="AcylCoA_DH/ox_N_sf"/>
</dbReference>
<evidence type="ECO:0000256" key="5">
    <source>
        <dbReference type="ARBA" id="ARBA00023002"/>
    </source>
</evidence>
<dbReference type="PANTHER" id="PTHR43884">
    <property type="entry name" value="ACYL-COA DEHYDROGENASE"/>
    <property type="match status" value="1"/>
</dbReference>
<evidence type="ECO:0000256" key="1">
    <source>
        <dbReference type="ARBA" id="ARBA00001974"/>
    </source>
</evidence>
<dbReference type="Gene3D" id="1.20.140.10">
    <property type="entry name" value="Butyryl-CoA Dehydrogenase, subunit A, domain 3"/>
    <property type="match status" value="1"/>
</dbReference>
<dbReference type="SUPFAM" id="SSF56645">
    <property type="entry name" value="Acyl-CoA dehydrogenase NM domain-like"/>
    <property type="match status" value="1"/>
</dbReference>
<protein>
    <submittedName>
        <fullName evidence="8">Acyl-CoA dehydrogenase</fullName>
    </submittedName>
</protein>
<organism evidence="8 9">
    <name type="scientific">Craterilacuibacter sinensis</name>
    <dbReference type="NCBI Taxonomy" id="2686017"/>
    <lineage>
        <taxon>Bacteria</taxon>
        <taxon>Pseudomonadati</taxon>
        <taxon>Pseudomonadota</taxon>
        <taxon>Betaproteobacteria</taxon>
        <taxon>Neisseriales</taxon>
        <taxon>Neisseriaceae</taxon>
        <taxon>Craterilacuibacter</taxon>
    </lineage>
</organism>
<dbReference type="InterPro" id="IPR013786">
    <property type="entry name" value="AcylCoA_DH/ox_N"/>
</dbReference>
<evidence type="ECO:0000256" key="2">
    <source>
        <dbReference type="ARBA" id="ARBA00009347"/>
    </source>
</evidence>
<evidence type="ECO:0000256" key="4">
    <source>
        <dbReference type="ARBA" id="ARBA00022827"/>
    </source>
</evidence>
<accession>A0A845BML5</accession>
<proteinExistence type="inferred from homology"/>
<evidence type="ECO:0000256" key="3">
    <source>
        <dbReference type="ARBA" id="ARBA00022630"/>
    </source>
</evidence>
<comment type="caution">
    <text evidence="8">The sequence shown here is derived from an EMBL/GenBank/DDBJ whole genome shotgun (WGS) entry which is preliminary data.</text>
</comment>
<keyword evidence="5" id="KW-0560">Oxidoreductase</keyword>
<feature type="domain" description="Acyl-CoA dehydrogenase/oxidase C-terminal" evidence="6">
    <location>
        <begin position="226"/>
        <end position="356"/>
    </location>
</feature>
<dbReference type="Proteomes" id="UP000467214">
    <property type="component" value="Unassembled WGS sequence"/>
</dbReference>
<comment type="similarity">
    <text evidence="2">Belongs to the acyl-CoA dehydrogenase family.</text>
</comment>
<dbReference type="SUPFAM" id="SSF47203">
    <property type="entry name" value="Acyl-CoA dehydrogenase C-terminal domain-like"/>
    <property type="match status" value="1"/>
</dbReference>
<dbReference type="AlphaFoldDB" id="A0A845BML5"/>
<dbReference type="RefSeq" id="WP_160797119.1">
    <property type="nucleotide sequence ID" value="NZ_WSSB01000009.1"/>
</dbReference>
<feature type="domain" description="Acyl-CoA dehydrogenase/oxidase N-terminal" evidence="7">
    <location>
        <begin position="7"/>
        <end position="118"/>
    </location>
</feature>
<dbReference type="InterPro" id="IPR036250">
    <property type="entry name" value="AcylCo_DH-like_C"/>
</dbReference>
<keyword evidence="3" id="KW-0285">Flavoprotein</keyword>
<dbReference type="GO" id="GO:0003995">
    <property type="term" value="F:acyl-CoA dehydrogenase activity"/>
    <property type="evidence" value="ECO:0007669"/>
    <property type="project" value="TreeGrafter"/>
</dbReference>
<gene>
    <name evidence="8" type="ORF">GQF02_10980</name>
</gene>
<evidence type="ECO:0000259" key="7">
    <source>
        <dbReference type="Pfam" id="PF02771"/>
    </source>
</evidence>
<dbReference type="InterPro" id="IPR009075">
    <property type="entry name" value="AcylCo_DH/oxidase_C"/>
</dbReference>
<evidence type="ECO:0000313" key="9">
    <source>
        <dbReference type="Proteomes" id="UP000467214"/>
    </source>
</evidence>
<dbReference type="Gene3D" id="2.40.110.10">
    <property type="entry name" value="Butyryl-CoA Dehydrogenase, subunit A, domain 2"/>
    <property type="match status" value="1"/>
</dbReference>
<comment type="cofactor">
    <cofactor evidence="1">
        <name>FAD</name>
        <dbReference type="ChEBI" id="CHEBI:57692"/>
    </cofactor>
</comment>
<dbReference type="CDD" id="cd00567">
    <property type="entry name" value="ACAD"/>
    <property type="match status" value="1"/>
</dbReference>
<dbReference type="GO" id="GO:0050660">
    <property type="term" value="F:flavin adenine dinucleotide binding"/>
    <property type="evidence" value="ECO:0007669"/>
    <property type="project" value="InterPro"/>
</dbReference>